<name>A0ABP3W668_CLOSU</name>
<feature type="transmembrane region" description="Helical" evidence="1">
    <location>
        <begin position="6"/>
        <end position="25"/>
    </location>
</feature>
<protein>
    <submittedName>
        <fullName evidence="2">Uncharacterized protein</fullName>
    </submittedName>
</protein>
<keyword evidence="3" id="KW-1185">Reference proteome</keyword>
<organism evidence="2 3">
    <name type="scientific">Clostridium subterminale</name>
    <dbReference type="NCBI Taxonomy" id="1550"/>
    <lineage>
        <taxon>Bacteria</taxon>
        <taxon>Bacillati</taxon>
        <taxon>Bacillota</taxon>
        <taxon>Clostridia</taxon>
        <taxon>Eubacteriales</taxon>
        <taxon>Clostridiaceae</taxon>
        <taxon>Clostridium</taxon>
    </lineage>
</organism>
<proteinExistence type="predicted"/>
<evidence type="ECO:0000313" key="2">
    <source>
        <dbReference type="EMBL" id="GAA0774949.1"/>
    </source>
</evidence>
<keyword evidence="1" id="KW-0812">Transmembrane</keyword>
<evidence type="ECO:0000256" key="1">
    <source>
        <dbReference type="SAM" id="Phobius"/>
    </source>
</evidence>
<dbReference type="RefSeq" id="WP_343826833.1">
    <property type="nucleotide sequence ID" value="NZ_BAAACI010000006.1"/>
</dbReference>
<keyword evidence="1" id="KW-0472">Membrane</keyword>
<comment type="caution">
    <text evidence="2">The sequence shown here is derived from an EMBL/GenBank/DDBJ whole genome shotgun (WGS) entry which is preliminary data.</text>
</comment>
<gene>
    <name evidence="2" type="ORF">GCM10008908_25670</name>
</gene>
<evidence type="ECO:0000313" key="3">
    <source>
        <dbReference type="Proteomes" id="UP001501047"/>
    </source>
</evidence>
<reference evidence="3" key="1">
    <citation type="journal article" date="2019" name="Int. J. Syst. Evol. Microbiol.">
        <title>The Global Catalogue of Microorganisms (GCM) 10K type strain sequencing project: providing services to taxonomists for standard genome sequencing and annotation.</title>
        <authorList>
            <consortium name="The Broad Institute Genomics Platform"/>
            <consortium name="The Broad Institute Genome Sequencing Center for Infectious Disease"/>
            <person name="Wu L."/>
            <person name="Ma J."/>
        </authorList>
    </citation>
    <scope>NUCLEOTIDE SEQUENCE [LARGE SCALE GENOMIC DNA]</scope>
    <source>
        <strain evidence="3">JCM 1417</strain>
    </source>
</reference>
<dbReference type="Proteomes" id="UP001501047">
    <property type="component" value="Unassembled WGS sequence"/>
</dbReference>
<accession>A0ABP3W668</accession>
<dbReference type="EMBL" id="BAAACI010000006">
    <property type="protein sequence ID" value="GAA0774949.1"/>
    <property type="molecule type" value="Genomic_DNA"/>
</dbReference>
<sequence>MKLDYTIIITTIINVSLLFIILIAVCKGIQWCKDFVSRNKEIDEKLDIILKKLDSEDSNNI</sequence>
<keyword evidence="1" id="KW-1133">Transmembrane helix</keyword>